<comment type="caution">
    <text evidence="1">The sequence shown here is derived from an EMBL/GenBank/DDBJ whole genome shotgun (WGS) entry which is preliminary data.</text>
</comment>
<sequence>MSSESPAKGTSALQYKCTRALVSFGHWPSTQEQSLASDFPMKRRSIPIIFIVSVIIFFPPACANKLPNDGAQKNCSYSIEIETTCAPSAETTDHVSVRFGDPLGNLILVKHLKNPTLVYAPKDGLKKQGGAYKGFERCAVDMFEASGPCMTQRVCSLYLKKVGSDDWRPGWVKVLHRQDGGHVVPVSYMFYFRTYVPENVWYGFDYCHSRGGFKLHIAEDFGED</sequence>
<dbReference type="OrthoDB" id="1920702at2759"/>
<dbReference type="PANTHER" id="PTHR31718:SF69">
    <property type="entry name" value="PLAT DOMAIN-CONTAINING PROTEIN"/>
    <property type="match status" value="1"/>
</dbReference>
<evidence type="ECO:0000313" key="2">
    <source>
        <dbReference type="Proteomes" id="UP000516437"/>
    </source>
</evidence>
<evidence type="ECO:0008006" key="3">
    <source>
        <dbReference type="Google" id="ProtNLM"/>
    </source>
</evidence>
<protein>
    <recommendedName>
        <fullName evidence="3">Embryo-specific protein ATS3A</fullName>
    </recommendedName>
</protein>
<dbReference type="InterPro" id="IPR010417">
    <property type="entry name" value="Embryo-specific_ATS3"/>
</dbReference>
<dbReference type="SUPFAM" id="SSF49723">
    <property type="entry name" value="Lipase/lipooxygenase domain (PLAT/LH2 domain)"/>
    <property type="match status" value="1"/>
</dbReference>
<keyword evidence="2" id="KW-1185">Reference proteome</keyword>
<dbReference type="EMBL" id="RXIC02000021">
    <property type="protein sequence ID" value="KAB1218012.1"/>
    <property type="molecule type" value="Genomic_DNA"/>
</dbReference>
<proteinExistence type="predicted"/>
<evidence type="ECO:0000313" key="1">
    <source>
        <dbReference type="EMBL" id="KAB1218012.1"/>
    </source>
</evidence>
<dbReference type="AlphaFoldDB" id="A0A6A1VYI8"/>
<dbReference type="Pfam" id="PF06232">
    <property type="entry name" value="ATS3"/>
    <property type="match status" value="1"/>
</dbReference>
<gene>
    <name evidence="1" type="ORF">CJ030_MR3G014578</name>
</gene>
<organism evidence="1 2">
    <name type="scientific">Morella rubra</name>
    <name type="common">Chinese bayberry</name>
    <dbReference type="NCBI Taxonomy" id="262757"/>
    <lineage>
        <taxon>Eukaryota</taxon>
        <taxon>Viridiplantae</taxon>
        <taxon>Streptophyta</taxon>
        <taxon>Embryophyta</taxon>
        <taxon>Tracheophyta</taxon>
        <taxon>Spermatophyta</taxon>
        <taxon>Magnoliopsida</taxon>
        <taxon>eudicotyledons</taxon>
        <taxon>Gunneridae</taxon>
        <taxon>Pentapetalae</taxon>
        <taxon>rosids</taxon>
        <taxon>fabids</taxon>
        <taxon>Fagales</taxon>
        <taxon>Myricaceae</taxon>
        <taxon>Morella</taxon>
    </lineage>
</organism>
<name>A0A6A1VYI8_9ROSI</name>
<dbReference type="Proteomes" id="UP000516437">
    <property type="component" value="Chromosome 3"/>
</dbReference>
<dbReference type="InterPro" id="IPR036392">
    <property type="entry name" value="PLAT/LH2_dom_sf"/>
</dbReference>
<accession>A0A6A1VYI8</accession>
<dbReference type="PANTHER" id="PTHR31718">
    <property type="entry name" value="PLAT DOMAIN-CONTAINING PROTEIN"/>
    <property type="match status" value="1"/>
</dbReference>
<reference evidence="1 2" key="1">
    <citation type="journal article" date="2019" name="Plant Biotechnol. J.">
        <title>The red bayberry genome and genetic basis of sex determination.</title>
        <authorList>
            <person name="Jia H.M."/>
            <person name="Jia H.J."/>
            <person name="Cai Q.L."/>
            <person name="Wang Y."/>
            <person name="Zhao H.B."/>
            <person name="Yang W.F."/>
            <person name="Wang G.Y."/>
            <person name="Li Y.H."/>
            <person name="Zhan D.L."/>
            <person name="Shen Y.T."/>
            <person name="Niu Q.F."/>
            <person name="Chang L."/>
            <person name="Qiu J."/>
            <person name="Zhao L."/>
            <person name="Xie H.B."/>
            <person name="Fu W.Y."/>
            <person name="Jin J."/>
            <person name="Li X.W."/>
            <person name="Jiao Y."/>
            <person name="Zhou C.C."/>
            <person name="Tu T."/>
            <person name="Chai C.Y."/>
            <person name="Gao J.L."/>
            <person name="Fan L.J."/>
            <person name="van de Weg E."/>
            <person name="Wang J.Y."/>
            <person name="Gao Z.S."/>
        </authorList>
    </citation>
    <scope>NUCLEOTIDE SEQUENCE [LARGE SCALE GENOMIC DNA]</scope>
    <source>
        <tissue evidence="1">Leaves</tissue>
    </source>
</reference>